<dbReference type="Pfam" id="PF03715">
    <property type="entry name" value="Noc2"/>
    <property type="match status" value="1"/>
</dbReference>
<evidence type="ECO:0000256" key="1">
    <source>
        <dbReference type="ARBA" id="ARBA00004123"/>
    </source>
</evidence>
<dbReference type="InParanoid" id="J9D449"/>
<comment type="caution">
    <text evidence="4">The sequence shown here is derived from an EMBL/GenBank/DDBJ whole genome shotgun (WGS) entry which is preliminary data.</text>
</comment>
<keyword evidence="3" id="KW-0539">Nucleus</keyword>
<sequence>MLLYIKLSITHNFLFFAVIMEKTYLSKLYEDDTIEEKQLNAQEVRKELEFLANQKEIDTLLTLFILEKISQYEELITPEYYETSLKLLKYSNKYCVFNLRILRLVLEISCKLGKFVPISQYLLKIFSLLEKQNDDNVNIDWNTLKVGGDKAQSMEYIEFIVTKGLGLLYKNITFLATSLGFPEISHHLIVALRSLKIKKYFEDEFESFINGIEAINEHIIEFRSKYNGKKLSCQELKKIEGELSKDVSKIKI</sequence>
<name>J9D449_EDHAE</name>
<dbReference type="VEuPathDB" id="MicrosporidiaDB:EDEG_03231"/>
<protein>
    <submittedName>
        <fullName evidence="4">Uncharacterized protein</fullName>
    </submittedName>
</protein>
<organism evidence="4 5">
    <name type="scientific">Edhazardia aedis (strain USNM 41457)</name>
    <name type="common">Microsporidian parasite</name>
    <dbReference type="NCBI Taxonomy" id="1003232"/>
    <lineage>
        <taxon>Eukaryota</taxon>
        <taxon>Fungi</taxon>
        <taxon>Fungi incertae sedis</taxon>
        <taxon>Microsporidia</taxon>
        <taxon>Edhazardia</taxon>
    </lineage>
</organism>
<dbReference type="HOGENOM" id="CLU_1102763_0_0_1"/>
<evidence type="ECO:0000256" key="3">
    <source>
        <dbReference type="ARBA" id="ARBA00023242"/>
    </source>
</evidence>
<evidence type="ECO:0000313" key="4">
    <source>
        <dbReference type="EMBL" id="EJW02329.1"/>
    </source>
</evidence>
<gene>
    <name evidence="4" type="ORF">EDEG_03231</name>
</gene>
<comment type="subcellular location">
    <subcellularLocation>
        <location evidence="1">Nucleus</location>
    </subcellularLocation>
</comment>
<dbReference type="AlphaFoldDB" id="J9D449"/>
<keyword evidence="5" id="KW-1185">Reference proteome</keyword>
<dbReference type="InterPro" id="IPR005343">
    <property type="entry name" value="Noc2"/>
</dbReference>
<accession>J9D449</accession>
<dbReference type="GO" id="GO:0005634">
    <property type="term" value="C:nucleus"/>
    <property type="evidence" value="ECO:0007669"/>
    <property type="project" value="UniProtKB-SubCell"/>
</dbReference>
<evidence type="ECO:0000256" key="2">
    <source>
        <dbReference type="ARBA" id="ARBA00005907"/>
    </source>
</evidence>
<evidence type="ECO:0000313" key="5">
    <source>
        <dbReference type="Proteomes" id="UP000003163"/>
    </source>
</evidence>
<comment type="similarity">
    <text evidence="2">Belongs to the NOC2 family.</text>
</comment>
<reference evidence="4 5" key="1">
    <citation type="submission" date="2011-08" db="EMBL/GenBank/DDBJ databases">
        <authorList>
            <person name="Liu Z.J."/>
            <person name="Shi F.L."/>
            <person name="Lu J.Q."/>
            <person name="Li M."/>
            <person name="Wang Z.L."/>
        </authorList>
    </citation>
    <scope>NUCLEOTIDE SEQUENCE [LARGE SCALE GENOMIC DNA]</scope>
    <source>
        <strain evidence="4 5">USNM 41457</strain>
    </source>
</reference>
<dbReference type="Proteomes" id="UP000003163">
    <property type="component" value="Unassembled WGS sequence"/>
</dbReference>
<dbReference type="EMBL" id="AFBI03000077">
    <property type="protein sequence ID" value="EJW02329.1"/>
    <property type="molecule type" value="Genomic_DNA"/>
</dbReference>
<proteinExistence type="inferred from homology"/>
<dbReference type="OrthoDB" id="10266662at2759"/>
<reference evidence="5" key="2">
    <citation type="submission" date="2015-07" db="EMBL/GenBank/DDBJ databases">
        <title>Contrasting host-pathogen interactions and genome evolution in two generalist and specialist microsporidian pathogens of mosquitoes.</title>
        <authorList>
            <consortium name="The Broad Institute Genomics Platform"/>
            <consortium name="The Broad Institute Genome Sequencing Center for Infectious Disease"/>
            <person name="Cuomo C.A."/>
            <person name="Sanscrainte N.D."/>
            <person name="Goldberg J.M."/>
            <person name="Heiman D."/>
            <person name="Young S."/>
            <person name="Zeng Q."/>
            <person name="Becnel J.J."/>
            <person name="Birren B.W."/>
        </authorList>
    </citation>
    <scope>NUCLEOTIDE SEQUENCE [LARGE SCALE GENOMIC DNA]</scope>
    <source>
        <strain evidence="5">USNM 41457</strain>
    </source>
</reference>